<gene>
    <name evidence="9" type="ORF">AaE_013810</name>
</gene>
<evidence type="ECO:0000313" key="9">
    <source>
        <dbReference type="EMBL" id="KAF0707020.1"/>
    </source>
</evidence>
<dbReference type="GO" id="GO:0003924">
    <property type="term" value="F:GTPase activity"/>
    <property type="evidence" value="ECO:0007669"/>
    <property type="project" value="TreeGrafter"/>
</dbReference>
<evidence type="ECO:0000313" key="10">
    <source>
        <dbReference type="Proteomes" id="UP000469452"/>
    </source>
</evidence>
<organism evidence="9 10">
    <name type="scientific">Aphanomyces astaci</name>
    <name type="common">Crayfish plague agent</name>
    <dbReference type="NCBI Taxonomy" id="112090"/>
    <lineage>
        <taxon>Eukaryota</taxon>
        <taxon>Sar</taxon>
        <taxon>Stramenopiles</taxon>
        <taxon>Oomycota</taxon>
        <taxon>Saprolegniomycetes</taxon>
        <taxon>Saprolegniales</taxon>
        <taxon>Verrucalvaceae</taxon>
        <taxon>Aphanomyces</taxon>
    </lineage>
</organism>
<dbReference type="GO" id="GO:0005789">
    <property type="term" value="C:endoplasmic reticulum membrane"/>
    <property type="evidence" value="ECO:0007669"/>
    <property type="project" value="UniProtKB-SubCell"/>
</dbReference>
<evidence type="ECO:0000256" key="3">
    <source>
        <dbReference type="ARBA" id="ARBA00022741"/>
    </source>
</evidence>
<dbReference type="AlphaFoldDB" id="A0A6A4Z949"/>
<dbReference type="GO" id="GO:0006614">
    <property type="term" value="P:SRP-dependent cotranslational protein targeting to membrane"/>
    <property type="evidence" value="ECO:0007669"/>
    <property type="project" value="InterPro"/>
</dbReference>
<keyword evidence="6" id="KW-0472">Membrane</keyword>
<evidence type="ECO:0000256" key="1">
    <source>
        <dbReference type="ARBA" id="ARBA00004397"/>
    </source>
</evidence>
<keyword evidence="5" id="KW-0342">GTP-binding</keyword>
<evidence type="ECO:0000256" key="2">
    <source>
        <dbReference type="ARBA" id="ARBA00008531"/>
    </source>
</evidence>
<dbReference type="SMART" id="SM00382">
    <property type="entry name" value="AAA"/>
    <property type="match status" value="1"/>
</dbReference>
<evidence type="ECO:0000259" key="8">
    <source>
        <dbReference type="PROSITE" id="PS00300"/>
    </source>
</evidence>
<dbReference type="CDD" id="cd17876">
    <property type="entry name" value="SRalpha_C"/>
    <property type="match status" value="1"/>
</dbReference>
<comment type="caution">
    <text evidence="9">The sequence shown here is derived from an EMBL/GenBank/DDBJ whole genome shotgun (WGS) entry which is preliminary data.</text>
</comment>
<dbReference type="Gene3D" id="3.40.50.300">
    <property type="entry name" value="P-loop containing nucleotide triphosphate hydrolases"/>
    <property type="match status" value="1"/>
</dbReference>
<sequence>GRCYSIVFVGVNGVGKSTSLSKVAYYLKSRGVKIMIAACDTFRSGAVEQLNQHCKVLDVPLFERGYAKDPASVAKDAIAHGNDHGFDCVLIDTAGRMQNNEPLMRALAKLVSVNNPDLVLFVGEALVGNDGIDQLSLFDRALVDYSDRQVPRRVDGIVITKFDTIDDKVGAAVSMVYKTGQPIMFVGTGQKYTHLAKLNVKTVLRSLLN</sequence>
<dbReference type="FunFam" id="3.40.50.300:FF:000188">
    <property type="entry name" value="signal recognition particle receptor subunit alpha"/>
    <property type="match status" value="1"/>
</dbReference>
<dbReference type="GO" id="GO:0005525">
    <property type="term" value="F:GTP binding"/>
    <property type="evidence" value="ECO:0007669"/>
    <property type="project" value="UniProtKB-KW"/>
</dbReference>
<protein>
    <recommendedName>
        <fullName evidence="8">SRP54-type proteins GTP-binding domain-containing protein</fullName>
    </recommendedName>
</protein>
<dbReference type="PROSITE" id="PS00300">
    <property type="entry name" value="SRP54"/>
    <property type="match status" value="1"/>
</dbReference>
<dbReference type="Proteomes" id="UP000469452">
    <property type="component" value="Unassembled WGS sequence"/>
</dbReference>
<keyword evidence="3" id="KW-0547">Nucleotide-binding</keyword>
<evidence type="ECO:0000256" key="4">
    <source>
        <dbReference type="ARBA" id="ARBA00022824"/>
    </source>
</evidence>
<dbReference type="EMBL" id="VJMI01019565">
    <property type="protein sequence ID" value="KAF0707020.1"/>
    <property type="molecule type" value="Genomic_DNA"/>
</dbReference>
<dbReference type="InterPro" id="IPR000897">
    <property type="entry name" value="SRP54_GTPase_dom"/>
</dbReference>
<feature type="non-terminal residue" evidence="9">
    <location>
        <position position="1"/>
    </location>
</feature>
<keyword evidence="7" id="KW-0675">Receptor</keyword>
<dbReference type="InterPro" id="IPR003593">
    <property type="entry name" value="AAA+_ATPase"/>
</dbReference>
<keyword evidence="4" id="KW-0256">Endoplasmic reticulum</keyword>
<evidence type="ECO:0000256" key="7">
    <source>
        <dbReference type="ARBA" id="ARBA00023170"/>
    </source>
</evidence>
<dbReference type="GO" id="GO:0005047">
    <property type="term" value="F:signal recognition particle binding"/>
    <property type="evidence" value="ECO:0007669"/>
    <property type="project" value="TreeGrafter"/>
</dbReference>
<feature type="domain" description="SRP54-type proteins GTP-binding" evidence="8">
    <location>
        <begin position="182"/>
        <end position="195"/>
    </location>
</feature>
<dbReference type="Pfam" id="PF00448">
    <property type="entry name" value="SRP54"/>
    <property type="match status" value="1"/>
</dbReference>
<name>A0A6A4Z949_APHAT</name>
<proteinExistence type="inferred from homology"/>
<dbReference type="VEuPathDB" id="FungiDB:H257_04380"/>
<evidence type="ECO:0000256" key="5">
    <source>
        <dbReference type="ARBA" id="ARBA00023134"/>
    </source>
</evidence>
<reference evidence="9 10" key="1">
    <citation type="submission" date="2019-06" db="EMBL/GenBank/DDBJ databases">
        <title>Genomics analysis of Aphanomyces spp. identifies a new class of oomycete effector associated with host adaptation.</title>
        <authorList>
            <person name="Gaulin E."/>
        </authorList>
    </citation>
    <scope>NUCLEOTIDE SEQUENCE [LARGE SCALE GENOMIC DNA]</scope>
    <source>
        <strain evidence="9 10">E</strain>
    </source>
</reference>
<comment type="similarity">
    <text evidence="2">Belongs to the GTP-binding SRP family.</text>
</comment>
<dbReference type="SUPFAM" id="SSF52540">
    <property type="entry name" value="P-loop containing nucleoside triphosphate hydrolases"/>
    <property type="match status" value="1"/>
</dbReference>
<comment type="subcellular location">
    <subcellularLocation>
        <location evidence="1">Endoplasmic reticulum membrane</location>
        <topology evidence="1">Peripheral membrane protein</topology>
        <orientation evidence="1">Cytoplasmic side</orientation>
    </subcellularLocation>
</comment>
<dbReference type="PANTHER" id="PTHR43134:SF1">
    <property type="entry name" value="SIGNAL RECOGNITION PARTICLE RECEPTOR SUBUNIT ALPHA"/>
    <property type="match status" value="1"/>
</dbReference>
<dbReference type="PANTHER" id="PTHR43134">
    <property type="entry name" value="SIGNAL RECOGNITION PARTICLE RECEPTOR SUBUNIT ALPHA"/>
    <property type="match status" value="1"/>
</dbReference>
<dbReference type="InterPro" id="IPR027417">
    <property type="entry name" value="P-loop_NTPase"/>
</dbReference>
<accession>A0A6A4Z949</accession>
<dbReference type="SMART" id="SM00962">
    <property type="entry name" value="SRP54"/>
    <property type="match status" value="1"/>
</dbReference>
<evidence type="ECO:0000256" key="6">
    <source>
        <dbReference type="ARBA" id="ARBA00023136"/>
    </source>
</evidence>